<dbReference type="OMA" id="FRKCENQ"/>
<dbReference type="CDD" id="cd04301">
    <property type="entry name" value="NAT_SF"/>
    <property type="match status" value="1"/>
</dbReference>
<evidence type="ECO:0000256" key="5">
    <source>
        <dbReference type="ARBA" id="ARBA00022824"/>
    </source>
</evidence>
<dbReference type="Proteomes" id="UP000242180">
    <property type="component" value="Unassembled WGS sequence"/>
</dbReference>
<dbReference type="FunFam" id="3.40.630.30:FF:000048">
    <property type="entry name" value="Glucosamine 6-phosphate N-acetyltransferase"/>
    <property type="match status" value="1"/>
</dbReference>
<reference evidence="10 11" key="1">
    <citation type="submission" date="2016-07" db="EMBL/GenBank/DDBJ databases">
        <title>Pervasive Adenine N6-methylation of Active Genes in Fungi.</title>
        <authorList>
            <consortium name="DOE Joint Genome Institute"/>
            <person name="Mondo S.J."/>
            <person name="Dannebaum R.O."/>
            <person name="Kuo R.C."/>
            <person name="Labutti K."/>
            <person name="Haridas S."/>
            <person name="Kuo A."/>
            <person name="Salamov A."/>
            <person name="Ahrendt S.R."/>
            <person name="Lipzen A."/>
            <person name="Sullivan W."/>
            <person name="Andreopoulos W.B."/>
            <person name="Clum A."/>
            <person name="Lindquist E."/>
            <person name="Daum C."/>
            <person name="Ramamoorthy G.K."/>
            <person name="Gryganskyi A."/>
            <person name="Culley D."/>
            <person name="Magnuson J.K."/>
            <person name="James T.Y."/>
            <person name="O'Malley M.A."/>
            <person name="Stajich J.E."/>
            <person name="Spatafora J.W."/>
            <person name="Visel A."/>
            <person name="Grigoriev I.V."/>
        </authorList>
    </citation>
    <scope>NUCLEOTIDE SEQUENCE [LARGE SCALE GENOMIC DNA]</scope>
    <source>
        <strain evidence="10 11">NRRL 2496</strain>
    </source>
</reference>
<gene>
    <name evidence="10" type="ORF">BCR43DRAFT_486965</name>
</gene>
<name>A0A1X2HQ57_SYNRA</name>
<keyword evidence="6" id="KW-0472">Membrane</keyword>
<keyword evidence="4 8" id="KW-0808">Transferase</keyword>
<keyword evidence="5" id="KW-0256">Endoplasmic reticulum</keyword>
<dbReference type="UniPathway" id="UPA00113">
    <property type="reaction ID" value="UER00529"/>
</dbReference>
<comment type="subunit">
    <text evidence="3">Homodimer.</text>
</comment>
<evidence type="ECO:0000256" key="8">
    <source>
        <dbReference type="RuleBase" id="RU365086"/>
    </source>
</evidence>
<dbReference type="InterPro" id="IPR016181">
    <property type="entry name" value="Acyl_CoA_acyltransferase"/>
</dbReference>
<dbReference type="STRING" id="13706.A0A1X2HQ57"/>
<comment type="catalytic activity">
    <reaction evidence="8">
        <text>D-glucosamine 6-phosphate + acetyl-CoA = N-acetyl-D-glucosamine 6-phosphate + CoA + H(+)</text>
        <dbReference type="Rhea" id="RHEA:10292"/>
        <dbReference type="ChEBI" id="CHEBI:15378"/>
        <dbReference type="ChEBI" id="CHEBI:57287"/>
        <dbReference type="ChEBI" id="CHEBI:57288"/>
        <dbReference type="ChEBI" id="CHEBI:57513"/>
        <dbReference type="ChEBI" id="CHEBI:58725"/>
        <dbReference type="EC" id="2.3.1.4"/>
    </reaction>
</comment>
<dbReference type="PANTHER" id="PTHR13355">
    <property type="entry name" value="GLUCOSAMINE 6-PHOSPHATE N-ACETYLTRANSFERASE"/>
    <property type="match status" value="1"/>
</dbReference>
<accession>A0A1X2HQ57</accession>
<keyword evidence="11" id="KW-1185">Reference proteome</keyword>
<comment type="similarity">
    <text evidence="8">Belongs to the acetyltransferase family. GNA1 subfamily.</text>
</comment>
<dbReference type="PROSITE" id="PS51186">
    <property type="entry name" value="GNAT"/>
    <property type="match status" value="1"/>
</dbReference>
<dbReference type="AlphaFoldDB" id="A0A1X2HQ57"/>
<keyword evidence="7 8" id="KW-0012">Acyltransferase</keyword>
<dbReference type="SUPFAM" id="SSF55729">
    <property type="entry name" value="Acyl-CoA N-acyltransferases (Nat)"/>
    <property type="match status" value="1"/>
</dbReference>
<dbReference type="EMBL" id="MCGN01000002">
    <property type="protein sequence ID" value="ORZ01459.1"/>
    <property type="molecule type" value="Genomic_DNA"/>
</dbReference>
<comment type="pathway">
    <text evidence="8">Nucleotide-sugar biosynthesis; UDP-N-acetyl-alpha-D-glucosamine biosynthesis; N-acetyl-alpha-D-glucosamine 1-phosphate from alpha-D-glucosamine 6-phosphate (route I): step 1/2.</text>
</comment>
<dbReference type="InterPro" id="IPR039143">
    <property type="entry name" value="GNPNAT1-like"/>
</dbReference>
<evidence type="ECO:0000259" key="9">
    <source>
        <dbReference type="PROSITE" id="PS51186"/>
    </source>
</evidence>
<dbReference type="OrthoDB" id="10039976at2759"/>
<evidence type="ECO:0000256" key="4">
    <source>
        <dbReference type="ARBA" id="ARBA00022679"/>
    </source>
</evidence>
<feature type="domain" description="N-acetyltransferase" evidence="9">
    <location>
        <begin position="33"/>
        <end position="179"/>
    </location>
</feature>
<sequence length="179" mass="20584">MTLSPFLTPREDLHLFSPALISSLVRSKLPEGYSIRPLRKDDFAKGFMDVLAQLSTTGNPTLDMFEERFDVMKRTGNYFLVCIEAEDRIVACATLILEHKFLHDCGQAGHIEDVVVDGSQRGKKLGIRLIEQLQYMAEQLQCYKIILNCTEKNVPFYEKCELTRAQVQMTHYFHHSDSH</sequence>
<dbReference type="GO" id="GO:0005789">
    <property type="term" value="C:endoplasmic reticulum membrane"/>
    <property type="evidence" value="ECO:0007669"/>
    <property type="project" value="UniProtKB-SubCell"/>
</dbReference>
<dbReference type="InParanoid" id="A0A1X2HQ57"/>
<comment type="caution">
    <text evidence="10">The sequence shown here is derived from an EMBL/GenBank/DDBJ whole genome shotgun (WGS) entry which is preliminary data.</text>
</comment>
<dbReference type="EC" id="2.3.1.4" evidence="8"/>
<organism evidence="10 11">
    <name type="scientific">Syncephalastrum racemosum</name>
    <name type="common">Filamentous fungus</name>
    <dbReference type="NCBI Taxonomy" id="13706"/>
    <lineage>
        <taxon>Eukaryota</taxon>
        <taxon>Fungi</taxon>
        <taxon>Fungi incertae sedis</taxon>
        <taxon>Mucoromycota</taxon>
        <taxon>Mucoromycotina</taxon>
        <taxon>Mucoromycetes</taxon>
        <taxon>Mucorales</taxon>
        <taxon>Syncephalastraceae</taxon>
        <taxon>Syncephalastrum</taxon>
    </lineage>
</organism>
<evidence type="ECO:0000256" key="6">
    <source>
        <dbReference type="ARBA" id="ARBA00023136"/>
    </source>
</evidence>
<evidence type="ECO:0000313" key="10">
    <source>
        <dbReference type="EMBL" id="ORZ01459.1"/>
    </source>
</evidence>
<dbReference type="Gene3D" id="3.40.630.30">
    <property type="match status" value="1"/>
</dbReference>
<evidence type="ECO:0000256" key="1">
    <source>
        <dbReference type="ARBA" id="ARBA00004184"/>
    </source>
</evidence>
<proteinExistence type="inferred from homology"/>
<dbReference type="FunCoup" id="A0A1X2HQ57">
    <property type="interactions" value="198"/>
</dbReference>
<dbReference type="GO" id="GO:0004343">
    <property type="term" value="F:glucosamine 6-phosphate N-acetyltransferase activity"/>
    <property type="evidence" value="ECO:0007669"/>
    <property type="project" value="UniProtKB-UniRule"/>
</dbReference>
<evidence type="ECO:0000313" key="11">
    <source>
        <dbReference type="Proteomes" id="UP000242180"/>
    </source>
</evidence>
<evidence type="ECO:0000256" key="7">
    <source>
        <dbReference type="ARBA" id="ARBA00023315"/>
    </source>
</evidence>
<protein>
    <recommendedName>
        <fullName evidence="8">Glucosamine 6-phosphate N-acetyltransferase</fullName>
        <ecNumber evidence="8">2.3.1.4</ecNumber>
    </recommendedName>
</protein>
<dbReference type="GO" id="GO:0006048">
    <property type="term" value="P:UDP-N-acetylglucosamine biosynthetic process"/>
    <property type="evidence" value="ECO:0007669"/>
    <property type="project" value="UniProtKB-UniRule"/>
</dbReference>
<evidence type="ECO:0000256" key="3">
    <source>
        <dbReference type="ARBA" id="ARBA00011738"/>
    </source>
</evidence>
<dbReference type="InterPro" id="IPR000182">
    <property type="entry name" value="GNAT_dom"/>
</dbReference>
<comment type="subcellular location">
    <subcellularLocation>
        <location evidence="1">Endomembrane system</location>
        <topology evidence="1">Peripheral membrane protein</topology>
    </subcellularLocation>
    <subcellularLocation>
        <location evidence="2">Endoplasmic reticulum membrane</location>
    </subcellularLocation>
</comment>
<dbReference type="Pfam" id="PF00583">
    <property type="entry name" value="Acetyltransf_1"/>
    <property type="match status" value="1"/>
</dbReference>
<dbReference type="PANTHER" id="PTHR13355:SF11">
    <property type="entry name" value="GLUCOSAMINE 6-PHOSPHATE N-ACETYLTRANSFERASE"/>
    <property type="match status" value="1"/>
</dbReference>
<evidence type="ECO:0000256" key="2">
    <source>
        <dbReference type="ARBA" id="ARBA00004586"/>
    </source>
</evidence>